<evidence type="ECO:0000313" key="3">
    <source>
        <dbReference type="Proteomes" id="UP000288096"/>
    </source>
</evidence>
<sequence length="118" mass="13183">MRGQGSGSAGIREIVAEKASEINRAIGKEVADLLADRNPSVFPGINAEVAVYDRKTEETLISDDGIQVKKTENRPEKSDRQAIGRSYRGKKAERAHKYRCDNFEKTGRGVRLYDISDR</sequence>
<name>A0A401FZE2_9BACT</name>
<keyword evidence="3" id="KW-1185">Reference proteome</keyword>
<evidence type="ECO:0000313" key="2">
    <source>
        <dbReference type="EMBL" id="GBC62306.1"/>
    </source>
</evidence>
<dbReference type="AlphaFoldDB" id="A0A401FZE2"/>
<dbReference type="EMBL" id="BEXT01000001">
    <property type="protein sequence ID" value="GBC62306.1"/>
    <property type="molecule type" value="Genomic_DNA"/>
</dbReference>
<comment type="caution">
    <text evidence="2">The sequence shown here is derived from an EMBL/GenBank/DDBJ whole genome shotgun (WGS) entry which is preliminary data.</text>
</comment>
<evidence type="ECO:0000256" key="1">
    <source>
        <dbReference type="SAM" id="MobiDB-lite"/>
    </source>
</evidence>
<proteinExistence type="predicted"/>
<protein>
    <submittedName>
        <fullName evidence="2">Uncharacterized protein</fullName>
    </submittedName>
</protein>
<feature type="region of interest" description="Disordered" evidence="1">
    <location>
        <begin position="66"/>
        <end position="95"/>
    </location>
</feature>
<feature type="compositionally biased region" description="Basic and acidic residues" evidence="1">
    <location>
        <begin position="66"/>
        <end position="82"/>
    </location>
</feature>
<dbReference type="Proteomes" id="UP000288096">
    <property type="component" value="Unassembled WGS sequence"/>
</dbReference>
<reference evidence="3" key="1">
    <citation type="submission" date="2017-11" db="EMBL/GenBank/DDBJ databases">
        <authorList>
            <person name="Watanabe M."/>
            <person name="Kojima H."/>
        </authorList>
    </citation>
    <scope>NUCLEOTIDE SEQUENCE [LARGE SCALE GENOMIC DNA]</scope>
    <source>
        <strain evidence="3">Tokyo 01</strain>
    </source>
</reference>
<organism evidence="2 3">
    <name type="scientific">Desulfonema ishimotonii</name>
    <dbReference type="NCBI Taxonomy" id="45657"/>
    <lineage>
        <taxon>Bacteria</taxon>
        <taxon>Pseudomonadati</taxon>
        <taxon>Thermodesulfobacteriota</taxon>
        <taxon>Desulfobacteria</taxon>
        <taxon>Desulfobacterales</taxon>
        <taxon>Desulfococcaceae</taxon>
        <taxon>Desulfonema</taxon>
    </lineage>
</organism>
<gene>
    <name evidence="2" type="ORF">DENIS_3275</name>
</gene>
<accession>A0A401FZE2</accession>
<reference evidence="3" key="2">
    <citation type="submission" date="2019-01" db="EMBL/GenBank/DDBJ databases">
        <title>Genome sequence of Desulfonema ishimotonii strain Tokyo 01.</title>
        <authorList>
            <person name="Fukui M."/>
        </authorList>
    </citation>
    <scope>NUCLEOTIDE SEQUENCE [LARGE SCALE GENOMIC DNA]</scope>
    <source>
        <strain evidence="3">Tokyo 01</strain>
    </source>
</reference>